<protein>
    <submittedName>
        <fullName evidence="2">Uncharacterized protein</fullName>
    </submittedName>
</protein>
<reference evidence="2 3" key="1">
    <citation type="journal article" date="2018" name="Nat. Ecol. Evol.">
        <title>Pezizomycetes genomes reveal the molecular basis of ectomycorrhizal truffle lifestyle.</title>
        <authorList>
            <person name="Murat C."/>
            <person name="Payen T."/>
            <person name="Noel B."/>
            <person name="Kuo A."/>
            <person name="Morin E."/>
            <person name="Chen J."/>
            <person name="Kohler A."/>
            <person name="Krizsan K."/>
            <person name="Balestrini R."/>
            <person name="Da Silva C."/>
            <person name="Montanini B."/>
            <person name="Hainaut M."/>
            <person name="Levati E."/>
            <person name="Barry K.W."/>
            <person name="Belfiori B."/>
            <person name="Cichocki N."/>
            <person name="Clum A."/>
            <person name="Dockter R.B."/>
            <person name="Fauchery L."/>
            <person name="Guy J."/>
            <person name="Iotti M."/>
            <person name="Le Tacon F."/>
            <person name="Lindquist E.A."/>
            <person name="Lipzen A."/>
            <person name="Malagnac F."/>
            <person name="Mello A."/>
            <person name="Molinier V."/>
            <person name="Miyauchi S."/>
            <person name="Poulain J."/>
            <person name="Riccioni C."/>
            <person name="Rubini A."/>
            <person name="Sitrit Y."/>
            <person name="Splivallo R."/>
            <person name="Traeger S."/>
            <person name="Wang M."/>
            <person name="Zifcakova L."/>
            <person name="Wipf D."/>
            <person name="Zambonelli A."/>
            <person name="Paolocci F."/>
            <person name="Nowrousian M."/>
            <person name="Ottonello S."/>
            <person name="Baldrian P."/>
            <person name="Spatafora J.W."/>
            <person name="Henrissat B."/>
            <person name="Nagy L.G."/>
            <person name="Aury J.M."/>
            <person name="Wincker P."/>
            <person name="Grigoriev I.V."/>
            <person name="Bonfante P."/>
            <person name="Martin F.M."/>
        </authorList>
    </citation>
    <scope>NUCLEOTIDE SEQUENCE [LARGE SCALE GENOMIC DNA]</scope>
    <source>
        <strain evidence="2 3">ATCC MYA-4762</strain>
    </source>
</reference>
<evidence type="ECO:0000313" key="2">
    <source>
        <dbReference type="EMBL" id="RPB20347.1"/>
    </source>
</evidence>
<accession>A0A3N4LBT7</accession>
<organism evidence="2 3">
    <name type="scientific">Terfezia boudieri ATCC MYA-4762</name>
    <dbReference type="NCBI Taxonomy" id="1051890"/>
    <lineage>
        <taxon>Eukaryota</taxon>
        <taxon>Fungi</taxon>
        <taxon>Dikarya</taxon>
        <taxon>Ascomycota</taxon>
        <taxon>Pezizomycotina</taxon>
        <taxon>Pezizomycetes</taxon>
        <taxon>Pezizales</taxon>
        <taxon>Pezizaceae</taxon>
        <taxon>Terfezia</taxon>
    </lineage>
</organism>
<keyword evidence="3" id="KW-1185">Reference proteome</keyword>
<feature type="non-terminal residue" evidence="2">
    <location>
        <position position="63"/>
    </location>
</feature>
<proteinExistence type="predicted"/>
<dbReference type="EMBL" id="ML121573">
    <property type="protein sequence ID" value="RPB20347.1"/>
    <property type="molecule type" value="Genomic_DNA"/>
</dbReference>
<dbReference type="InParanoid" id="A0A3N4LBT7"/>
<name>A0A3N4LBT7_9PEZI</name>
<dbReference type="Proteomes" id="UP000267821">
    <property type="component" value="Unassembled WGS sequence"/>
</dbReference>
<feature type="region of interest" description="Disordered" evidence="1">
    <location>
        <begin position="1"/>
        <end position="63"/>
    </location>
</feature>
<dbReference type="AlphaFoldDB" id="A0A3N4LBT7"/>
<evidence type="ECO:0000256" key="1">
    <source>
        <dbReference type="SAM" id="MobiDB-lite"/>
    </source>
</evidence>
<sequence length="63" mass="6985">MSSDKLKQPQQAYKAPNEPIRPRLSSESSQRPRSSSQSSKTPFELESSKTPALGTTPKRALRV</sequence>
<gene>
    <name evidence="2" type="ORF">L211DRAFT_841754</name>
</gene>
<evidence type="ECO:0000313" key="3">
    <source>
        <dbReference type="Proteomes" id="UP000267821"/>
    </source>
</evidence>
<feature type="compositionally biased region" description="Low complexity" evidence="1">
    <location>
        <begin position="22"/>
        <end position="39"/>
    </location>
</feature>